<dbReference type="SUPFAM" id="SSF54001">
    <property type="entry name" value="Cysteine proteinases"/>
    <property type="match status" value="1"/>
</dbReference>
<proteinExistence type="inferred from homology"/>
<comment type="caution">
    <text evidence="6">The sequence shown here is derived from an EMBL/GenBank/DDBJ whole genome shotgun (WGS) entry which is preliminary data.</text>
</comment>
<comment type="similarity">
    <text evidence="1">Belongs to the peptidase C40 family.</text>
</comment>
<gene>
    <name evidence="6" type="ORF">FZV55_05455</name>
</gene>
<evidence type="ECO:0000256" key="4">
    <source>
        <dbReference type="ARBA" id="ARBA00022807"/>
    </source>
</evidence>
<feature type="domain" description="NlpC/P60" evidence="5">
    <location>
        <begin position="27"/>
        <end position="82"/>
    </location>
</feature>
<dbReference type="InterPro" id="IPR038765">
    <property type="entry name" value="Papain-like_cys_pep_sf"/>
</dbReference>
<keyword evidence="4" id="KW-0788">Thiol protease</keyword>
<accession>A0A5Y8WP11</accession>
<evidence type="ECO:0000313" key="6">
    <source>
        <dbReference type="EMBL" id="ECQ5679183.1"/>
    </source>
</evidence>
<dbReference type="InterPro" id="IPR000064">
    <property type="entry name" value="NLP_P60_dom"/>
</dbReference>
<protein>
    <submittedName>
        <fullName evidence="6">NlpC/P60 family protein</fullName>
    </submittedName>
</protein>
<evidence type="ECO:0000256" key="1">
    <source>
        <dbReference type="ARBA" id="ARBA00007074"/>
    </source>
</evidence>
<dbReference type="Pfam" id="PF00877">
    <property type="entry name" value="NLPC_P60"/>
    <property type="match status" value="1"/>
</dbReference>
<dbReference type="Gene3D" id="3.90.1720.10">
    <property type="entry name" value="endopeptidase domain like (from Nostoc punctiforme)"/>
    <property type="match status" value="1"/>
</dbReference>
<dbReference type="GO" id="GO:0006508">
    <property type="term" value="P:proteolysis"/>
    <property type="evidence" value="ECO:0007669"/>
    <property type="project" value="UniProtKB-KW"/>
</dbReference>
<sequence length="180" mass="20749">KKDVSKFPLQFNDKNLKNQLSQVLNLPYGWGGYNFERDCSLLTRDIFSAFGLYLPRNSAAQKNSFNHFDISTLSNSQKKDFLNRFGKAYLSLLYLPGHIMLYAGQITDNNIAIHNIWGLRKDATQRLLISSSVITSLEIGKNEILEDNLLLSRLKEISFINLNEQEKEQIKSYLENIQNK</sequence>
<reference evidence="6" key="1">
    <citation type="submission" date="2019-08" db="EMBL/GenBank/DDBJ databases">
        <authorList>
            <person name="Ashton P.M."/>
            <person name="Dallman T."/>
            <person name="Nair S."/>
            <person name="De Pinna E."/>
            <person name="Peters T."/>
            <person name="Grant K."/>
        </authorList>
    </citation>
    <scope>NUCLEOTIDE SEQUENCE</scope>
    <source>
        <strain evidence="6">262635</strain>
    </source>
</reference>
<dbReference type="AlphaFoldDB" id="A0A5Y8WP11"/>
<keyword evidence="2" id="KW-0645">Protease</keyword>
<name>A0A5Y8WP11_CAMJU</name>
<organism evidence="6">
    <name type="scientific">Campylobacter jejuni</name>
    <dbReference type="NCBI Taxonomy" id="197"/>
    <lineage>
        <taxon>Bacteria</taxon>
        <taxon>Pseudomonadati</taxon>
        <taxon>Campylobacterota</taxon>
        <taxon>Epsilonproteobacteria</taxon>
        <taxon>Campylobacterales</taxon>
        <taxon>Campylobacteraceae</taxon>
        <taxon>Campylobacter</taxon>
    </lineage>
</organism>
<feature type="non-terminal residue" evidence="6">
    <location>
        <position position="1"/>
    </location>
</feature>
<evidence type="ECO:0000256" key="2">
    <source>
        <dbReference type="ARBA" id="ARBA00022670"/>
    </source>
</evidence>
<dbReference type="EMBL" id="AAKBYF010000055">
    <property type="protein sequence ID" value="ECQ5679183.1"/>
    <property type="molecule type" value="Genomic_DNA"/>
</dbReference>
<keyword evidence="3" id="KW-0378">Hydrolase</keyword>
<evidence type="ECO:0000256" key="3">
    <source>
        <dbReference type="ARBA" id="ARBA00022801"/>
    </source>
</evidence>
<evidence type="ECO:0000259" key="5">
    <source>
        <dbReference type="Pfam" id="PF00877"/>
    </source>
</evidence>
<dbReference type="GO" id="GO:0008234">
    <property type="term" value="F:cysteine-type peptidase activity"/>
    <property type="evidence" value="ECO:0007669"/>
    <property type="project" value="UniProtKB-KW"/>
</dbReference>